<feature type="transmembrane region" description="Helical" evidence="12">
    <location>
        <begin position="372"/>
        <end position="391"/>
    </location>
</feature>
<evidence type="ECO:0000256" key="1">
    <source>
        <dbReference type="ARBA" id="ARBA00004141"/>
    </source>
</evidence>
<feature type="transmembrane region" description="Helical" evidence="12">
    <location>
        <begin position="105"/>
        <end position="128"/>
    </location>
</feature>
<feature type="region of interest" description="Disordered" evidence="11">
    <location>
        <begin position="438"/>
        <end position="556"/>
    </location>
</feature>
<keyword evidence="4" id="KW-0050">Antiport</keyword>
<evidence type="ECO:0000256" key="9">
    <source>
        <dbReference type="ARBA" id="ARBA00023136"/>
    </source>
</evidence>
<dbReference type="GO" id="GO:0036376">
    <property type="term" value="P:sodium ion export across plasma membrane"/>
    <property type="evidence" value="ECO:0007669"/>
    <property type="project" value="InterPro"/>
</dbReference>
<evidence type="ECO:0000256" key="8">
    <source>
        <dbReference type="ARBA" id="ARBA00023065"/>
    </source>
</evidence>
<keyword evidence="8" id="KW-0406">Ion transport</keyword>
<protein>
    <recommendedName>
        <fullName evidence="13">Cation/H+ exchanger transmembrane domain-containing protein</fullName>
    </recommendedName>
</protein>
<comment type="similarity">
    <text evidence="2">Belongs to the fungal Na(+)/H(+) exchanger family.</text>
</comment>
<dbReference type="GO" id="GO:0005886">
    <property type="term" value="C:plasma membrane"/>
    <property type="evidence" value="ECO:0007669"/>
    <property type="project" value="InterPro"/>
</dbReference>
<comment type="caution">
    <text evidence="14">The sequence shown here is derived from an EMBL/GenBank/DDBJ whole genome shotgun (WGS) entry which is preliminary data.</text>
</comment>
<keyword evidence="9 12" id="KW-0472">Membrane</keyword>
<dbReference type="InterPro" id="IPR038770">
    <property type="entry name" value="Na+/solute_symporter_sf"/>
</dbReference>
<feature type="compositionally biased region" description="Polar residues" evidence="11">
    <location>
        <begin position="471"/>
        <end position="482"/>
    </location>
</feature>
<proteinExistence type="inferred from homology"/>
<dbReference type="AlphaFoldDB" id="A0AAN9YER5"/>
<dbReference type="PANTHER" id="PTHR31382">
    <property type="entry name" value="NA(+)/H(+) ANTIPORTER"/>
    <property type="match status" value="1"/>
</dbReference>
<dbReference type="EMBL" id="JAKJXP020000226">
    <property type="protein sequence ID" value="KAK7737723.1"/>
    <property type="molecule type" value="Genomic_DNA"/>
</dbReference>
<evidence type="ECO:0000259" key="13">
    <source>
        <dbReference type="Pfam" id="PF00999"/>
    </source>
</evidence>
<evidence type="ECO:0000256" key="5">
    <source>
        <dbReference type="ARBA" id="ARBA00022692"/>
    </source>
</evidence>
<evidence type="ECO:0000256" key="4">
    <source>
        <dbReference type="ARBA" id="ARBA00022449"/>
    </source>
</evidence>
<name>A0AAN9YER5_9PEZI</name>
<feature type="compositionally biased region" description="Polar residues" evidence="11">
    <location>
        <begin position="452"/>
        <end position="463"/>
    </location>
</feature>
<dbReference type="Proteomes" id="UP001320420">
    <property type="component" value="Unassembled WGS sequence"/>
</dbReference>
<dbReference type="GO" id="GO:0015385">
    <property type="term" value="F:sodium:proton antiporter activity"/>
    <property type="evidence" value="ECO:0007669"/>
    <property type="project" value="InterPro"/>
</dbReference>
<dbReference type="PANTHER" id="PTHR31382:SF1">
    <property type="entry name" value="SODIUM ION_PROTON EXCHANGER (EUROFUNG)"/>
    <property type="match status" value="1"/>
</dbReference>
<evidence type="ECO:0000256" key="7">
    <source>
        <dbReference type="ARBA" id="ARBA00023053"/>
    </source>
</evidence>
<feature type="transmembrane region" description="Helical" evidence="12">
    <location>
        <begin position="257"/>
        <end position="275"/>
    </location>
</feature>
<sequence>MPTLALSDFNIVIAVLGGWISLFGLVSYLLKENFYLSEALISLVAGVAFSPHAANFIRPQEYALFDDVNLDKITLNFTRLVLGVQLVLAGVQLPSRYLKTQWKPLALLLGPIMTAMWLATSLLVWGLVPNLPFLHALAVGACITPTDPVLSNVIVKGRFADHNIPKELQKIIIAESGANDGLGYPFLFFALYLVKYLGDGGYAEPGGAATAMGLWFGETWGYTIILSVVYGGVVGWLAKELLHYAEARRWVDRESFLVFAISLALFILGTCGMIGSDDILACFVAGNVFTWDDWFRLETLDDSLQPTIDMLLNVTIFMWYGAVCPWHSFAYNGIISLYRLVVLSILVLLFRRLPFVFASHKLIPQIEHLQQATFMGFFGPIGCSAIFYLYVTIEFVDGLLEKERHDVDNLIEDVVHGLSIPLGKFGYYLPRTISRTTTTQASEDQPAFHVRGSSSALAQQPDSGRSRIGTGASTPVQSSGISSRPLYRIGGSIIPRRDTPDARFQTGATTELRPQSDGPGNRDGGSPEASAENSPGSAYPNRTIRFPDENTPVPQQ</sequence>
<dbReference type="FunFam" id="1.20.1530.20:FF:000015">
    <property type="entry name" value="Na(+)/H(+) antiporter 2"/>
    <property type="match status" value="1"/>
</dbReference>
<evidence type="ECO:0000256" key="12">
    <source>
        <dbReference type="SAM" id="Phobius"/>
    </source>
</evidence>
<keyword evidence="15" id="KW-1185">Reference proteome</keyword>
<dbReference type="InterPro" id="IPR004712">
    <property type="entry name" value="Na+/H+_antiporter_fungi"/>
</dbReference>
<evidence type="ECO:0000256" key="10">
    <source>
        <dbReference type="ARBA" id="ARBA00023201"/>
    </source>
</evidence>
<organism evidence="14 15">
    <name type="scientific">Diatrype stigma</name>
    <dbReference type="NCBI Taxonomy" id="117547"/>
    <lineage>
        <taxon>Eukaryota</taxon>
        <taxon>Fungi</taxon>
        <taxon>Dikarya</taxon>
        <taxon>Ascomycota</taxon>
        <taxon>Pezizomycotina</taxon>
        <taxon>Sordariomycetes</taxon>
        <taxon>Xylariomycetidae</taxon>
        <taxon>Xylariales</taxon>
        <taxon>Diatrypaceae</taxon>
        <taxon>Diatrype</taxon>
    </lineage>
</organism>
<evidence type="ECO:0000256" key="3">
    <source>
        <dbReference type="ARBA" id="ARBA00022448"/>
    </source>
</evidence>
<keyword evidence="10" id="KW-0739">Sodium transport</keyword>
<keyword evidence="5 12" id="KW-0812">Transmembrane</keyword>
<evidence type="ECO:0000256" key="11">
    <source>
        <dbReference type="SAM" id="MobiDB-lite"/>
    </source>
</evidence>
<dbReference type="InterPro" id="IPR006153">
    <property type="entry name" value="Cation/H_exchanger_TM"/>
</dbReference>
<keyword evidence="3" id="KW-0813">Transport</keyword>
<keyword evidence="7" id="KW-0915">Sodium</keyword>
<accession>A0AAN9YER5</accession>
<keyword evidence="6 12" id="KW-1133">Transmembrane helix</keyword>
<reference evidence="14 15" key="1">
    <citation type="submission" date="2024-02" db="EMBL/GenBank/DDBJ databases">
        <title>De novo assembly and annotation of 12 fungi associated with fruit tree decline syndrome in Ontario, Canada.</title>
        <authorList>
            <person name="Sulman M."/>
            <person name="Ellouze W."/>
            <person name="Ilyukhin E."/>
        </authorList>
    </citation>
    <scope>NUCLEOTIDE SEQUENCE [LARGE SCALE GENOMIC DNA]</scope>
    <source>
        <strain evidence="14 15">M11/M66-122</strain>
    </source>
</reference>
<gene>
    <name evidence="14" type="ORF">SLS62_011432</name>
</gene>
<evidence type="ECO:0000256" key="2">
    <source>
        <dbReference type="ARBA" id="ARBA00005248"/>
    </source>
</evidence>
<dbReference type="GO" id="GO:0120029">
    <property type="term" value="P:proton export across plasma membrane"/>
    <property type="evidence" value="ECO:0007669"/>
    <property type="project" value="InterPro"/>
</dbReference>
<dbReference type="Pfam" id="PF00999">
    <property type="entry name" value="Na_H_Exchanger"/>
    <property type="match status" value="1"/>
</dbReference>
<feature type="transmembrane region" description="Helical" evidence="12">
    <location>
        <begin position="219"/>
        <end position="237"/>
    </location>
</feature>
<evidence type="ECO:0000313" key="14">
    <source>
        <dbReference type="EMBL" id="KAK7737723.1"/>
    </source>
</evidence>
<comment type="subcellular location">
    <subcellularLocation>
        <location evidence="1">Membrane</location>
        <topology evidence="1">Multi-pass membrane protein</topology>
    </subcellularLocation>
</comment>
<feature type="transmembrane region" description="Helical" evidence="12">
    <location>
        <begin position="12"/>
        <end position="30"/>
    </location>
</feature>
<dbReference type="GO" id="GO:0042391">
    <property type="term" value="P:regulation of membrane potential"/>
    <property type="evidence" value="ECO:0007669"/>
    <property type="project" value="InterPro"/>
</dbReference>
<feature type="transmembrane region" description="Helical" evidence="12">
    <location>
        <begin position="329"/>
        <end position="351"/>
    </location>
</feature>
<feature type="domain" description="Cation/H+ exchanger transmembrane" evidence="13">
    <location>
        <begin position="25"/>
        <end position="385"/>
    </location>
</feature>
<evidence type="ECO:0000313" key="15">
    <source>
        <dbReference type="Proteomes" id="UP001320420"/>
    </source>
</evidence>
<evidence type="ECO:0000256" key="6">
    <source>
        <dbReference type="ARBA" id="ARBA00022989"/>
    </source>
</evidence>
<dbReference type="Gene3D" id="1.20.1530.20">
    <property type="match status" value="1"/>
</dbReference>